<dbReference type="Gene3D" id="3.40.50.720">
    <property type="entry name" value="NAD(P)-binding Rossmann-like Domain"/>
    <property type="match status" value="2"/>
</dbReference>
<dbReference type="OrthoDB" id="78088at2759"/>
<dbReference type="PROSITE" id="PS51271">
    <property type="entry name" value="WAPL"/>
    <property type="match status" value="1"/>
</dbReference>
<dbReference type="GO" id="GO:0004303">
    <property type="term" value="F:estradiol 17-beta-dehydrogenase [NAD(P)+] activity"/>
    <property type="evidence" value="ECO:0007669"/>
    <property type="project" value="TreeGrafter"/>
</dbReference>
<dbReference type="Pfam" id="PF07814">
    <property type="entry name" value="WAPL"/>
    <property type="match status" value="2"/>
</dbReference>
<name>A0A182E007_ONCOC</name>
<feature type="compositionally biased region" description="Low complexity" evidence="2">
    <location>
        <begin position="659"/>
        <end position="674"/>
    </location>
</feature>
<dbReference type="PRINTS" id="PR00081">
    <property type="entry name" value="GDHRDH"/>
</dbReference>
<reference evidence="6" key="1">
    <citation type="submission" date="2016-06" db="UniProtKB">
        <authorList>
            <consortium name="WormBaseParasite"/>
        </authorList>
    </citation>
    <scope>IDENTIFICATION</scope>
</reference>
<accession>A0A182E007</accession>
<dbReference type="InterPro" id="IPR016024">
    <property type="entry name" value="ARM-type_fold"/>
</dbReference>
<organism evidence="6">
    <name type="scientific">Onchocerca ochengi</name>
    <name type="common">Filarial nematode worm</name>
    <dbReference type="NCBI Taxonomy" id="42157"/>
    <lineage>
        <taxon>Eukaryota</taxon>
        <taxon>Metazoa</taxon>
        <taxon>Ecdysozoa</taxon>
        <taxon>Nematoda</taxon>
        <taxon>Chromadorea</taxon>
        <taxon>Rhabditida</taxon>
        <taxon>Spirurina</taxon>
        <taxon>Spiruromorpha</taxon>
        <taxon>Filarioidea</taxon>
        <taxon>Onchocercidae</taxon>
        <taxon>Onchocerca</taxon>
    </lineage>
</organism>
<dbReference type="Proteomes" id="UP000271087">
    <property type="component" value="Unassembled WGS sequence"/>
</dbReference>
<feature type="domain" description="WAPL" evidence="3">
    <location>
        <begin position="860"/>
        <end position="1416"/>
    </location>
</feature>
<feature type="region of interest" description="Disordered" evidence="2">
    <location>
        <begin position="630"/>
        <end position="698"/>
    </location>
</feature>
<dbReference type="PANTHER" id="PTHR43658:SF8">
    <property type="entry name" value="17-BETA-HYDROXYSTEROID DEHYDROGENASE 14-RELATED"/>
    <property type="match status" value="1"/>
</dbReference>
<dbReference type="SUPFAM" id="SSF48371">
    <property type="entry name" value="ARM repeat"/>
    <property type="match status" value="1"/>
</dbReference>
<dbReference type="GO" id="GO:0008209">
    <property type="term" value="P:androgen metabolic process"/>
    <property type="evidence" value="ECO:0007669"/>
    <property type="project" value="TreeGrafter"/>
</dbReference>
<dbReference type="SUPFAM" id="SSF51735">
    <property type="entry name" value="NAD(P)-binding Rossmann-fold domains"/>
    <property type="match status" value="2"/>
</dbReference>
<dbReference type="InterPro" id="IPR036291">
    <property type="entry name" value="NAD(P)-bd_dom_sf"/>
</dbReference>
<dbReference type="InterPro" id="IPR012502">
    <property type="entry name" value="WAPL_dom"/>
</dbReference>
<dbReference type="PRINTS" id="PR00080">
    <property type="entry name" value="SDRFAMILY"/>
</dbReference>
<dbReference type="Gene3D" id="1.25.10.10">
    <property type="entry name" value="Leucine-rich Repeat Variant"/>
    <property type="match status" value="1"/>
</dbReference>
<dbReference type="EMBL" id="UYRW01000155">
    <property type="protein sequence ID" value="VDK63831.1"/>
    <property type="molecule type" value="Genomic_DNA"/>
</dbReference>
<sequence length="1437" mass="159181">MNEDLRLRWRIEILRFVWRSILEKCGFTWIYVGKGETFTDVIIISYGQVSYNSDYKKYIDMKLISQEAVALVTGGASGLGKATVQHLLKHGFKVAMLDLPSSNGSFLAKLINRNCLYVPANITIDEEVKNGISKVKNKFGHLNAVINCAGISFNYKMFSFNKQNTNQKLTVMSDLKKVLTVNVIGTLNVIRYALDLVAQNEKDESGCRGGLDAISSGAVNNATLTLAKDHASDGIRFITIAPGIFRTPLNVEMYEKMVEFPARLGIPEEFAALVLHVIQNSYLNGVVLCEFGQSIVGYAGVVLGVGGDRPGINYGHMFDFCEVTGAASGLGAGTARHLVEHGAKVVIMDLPQSKGETLAKEMGQNCLFTAADVRSSAEVSTAFHTLINKFGQLDAVVNCAGVSYPFKLYNLQKKKACDAELIRKTFDVNVFGTFNVIQQALETFALKGKDSLGFRGVVINTASIAAYDGQVGQSAYAASKGAIVSATLAFARDYAEDGIRFMTIAPGLFDTPLMSGIPEKVRTFLADLIPLPSRLGHPEEFGALVRHIIENREGEAHCDDLQRLFLSNFSVFAGVFKSAYNTGYSPYSTFKMSNLSSGWKVTRRYGEPSKKDKAAALFDSVFANQSKASTSLARPLSLNPPLKSTSPKRDQTHSEVGTPSPSSSSFLSPTVSIPDFEKSDGSDEEEGSGNKFGSNHLSTCTLDISMTDATIRDGKSSNSSSPVKQPSDSDASGQKTGISKHHSTESNPQHSDVFCFEIEDEEDEGTKDNNEIAPQAKRARSEEECTSSQERVESSGKGYSLGIKAAYKHRWMLDDDDDGDVNLCSKHSDTGSVISRAKGDGIVTPANISTVGPSAIMDRNRKGERAHIWIRDVKEAHECLKSGEQDDFSDDVKYVLSTLLDPLSSNNLKCLSIISLAKKCVSSEFRRFFRSNNLISRILKAIPDSPKSPSLALCVSVVVYLLSRDTTSVFVDATALRLFSQLLKLEHPNPNEECVRYSKMVMDVLREWLEKSFANTESKKVQFDITEKTLSPSFLILESLVYICARKHREQALQSELLNVGILQWIVSKTSLSEKSPNMLLVDKTVLRLLHEKISDEDMLLCLKVLERCFRVLESVRFVFMSLRMIFVISTIAGFEITSVLKATICNEKNGAYLISHRGSAVIQSCGRLMSLLFRTVERLGDNINELKEQNITCLNRMVGLLMSLSYENELCSTKLGQMNNFLSLCVSCFTYLVPKYVRKEKQFDLIVLLCSLLVNLLERCNFNRRKLIGLTVPVYDLESKTEKQEPTLKALSQLFVYHESLARSIDEELDNDLVIEDAPDDSVSHEEETEDDGRLHRLPMELSEDEMVDAVQNAMNKASSHMEDSVLASYFALLIGCLLLQNEESVNVVKAEMKDGKLDALIEQLQRFLEFIKLTGKKAHVRFMERIIDLLDTLDN</sequence>
<dbReference type="InterPro" id="IPR022771">
    <property type="entry name" value="WAPL_C"/>
</dbReference>
<dbReference type="Pfam" id="PF00106">
    <property type="entry name" value="adh_short"/>
    <property type="match status" value="2"/>
</dbReference>
<protein>
    <submittedName>
        <fullName evidence="6">WAPL domain-containing protein</fullName>
    </submittedName>
</protein>
<dbReference type="PANTHER" id="PTHR43658">
    <property type="entry name" value="SHORT-CHAIN DEHYDROGENASE/REDUCTASE"/>
    <property type="match status" value="1"/>
</dbReference>
<evidence type="ECO:0000259" key="3">
    <source>
        <dbReference type="PROSITE" id="PS51271"/>
    </source>
</evidence>
<evidence type="ECO:0000313" key="6">
    <source>
        <dbReference type="WBParaSite" id="nOo.2.0.1.t01277-RA"/>
    </source>
</evidence>
<dbReference type="InterPro" id="IPR002347">
    <property type="entry name" value="SDR_fam"/>
</dbReference>
<proteinExistence type="predicted"/>
<dbReference type="STRING" id="42157.A0A182E007"/>
<feature type="region of interest" description="Disordered" evidence="2">
    <location>
        <begin position="711"/>
        <end position="793"/>
    </location>
</feature>
<evidence type="ECO:0000256" key="1">
    <source>
        <dbReference type="ARBA" id="ARBA00023002"/>
    </source>
</evidence>
<dbReference type="InterPro" id="IPR011989">
    <property type="entry name" value="ARM-like"/>
</dbReference>
<dbReference type="GO" id="GO:0006631">
    <property type="term" value="P:fatty acid metabolic process"/>
    <property type="evidence" value="ECO:0007669"/>
    <property type="project" value="TreeGrafter"/>
</dbReference>
<evidence type="ECO:0000313" key="5">
    <source>
        <dbReference type="Proteomes" id="UP000271087"/>
    </source>
</evidence>
<keyword evidence="5" id="KW-1185">Reference proteome</keyword>
<keyword evidence="1" id="KW-0560">Oxidoreductase</keyword>
<reference evidence="4 5" key="2">
    <citation type="submission" date="2018-08" db="EMBL/GenBank/DDBJ databases">
        <authorList>
            <person name="Laetsch R D."/>
            <person name="Stevens L."/>
            <person name="Kumar S."/>
            <person name="Blaxter L. M."/>
        </authorList>
    </citation>
    <scope>NUCLEOTIDE SEQUENCE [LARGE SCALE GENOMIC DNA]</scope>
</reference>
<dbReference type="GO" id="GO:0008210">
    <property type="term" value="P:estrogen metabolic process"/>
    <property type="evidence" value="ECO:0007669"/>
    <property type="project" value="TreeGrafter"/>
</dbReference>
<dbReference type="WBParaSite" id="nOo.2.0.1.t01277-RA">
    <property type="protein sequence ID" value="nOo.2.0.1.t01277-RA"/>
    <property type="gene ID" value="nOo.2.0.1.g01277"/>
</dbReference>
<evidence type="ECO:0000313" key="4">
    <source>
        <dbReference type="EMBL" id="VDK63831.1"/>
    </source>
</evidence>
<dbReference type="FunFam" id="3.40.50.720:FF:000084">
    <property type="entry name" value="Short-chain dehydrogenase reductase"/>
    <property type="match status" value="1"/>
</dbReference>
<dbReference type="GO" id="GO:0005739">
    <property type="term" value="C:mitochondrion"/>
    <property type="evidence" value="ECO:0007669"/>
    <property type="project" value="TreeGrafter"/>
</dbReference>
<gene>
    <name evidence="4" type="ORF">NOO_LOCUS1277</name>
</gene>
<evidence type="ECO:0000256" key="2">
    <source>
        <dbReference type="SAM" id="MobiDB-lite"/>
    </source>
</evidence>
<feature type="compositionally biased region" description="Low complexity" evidence="2">
    <location>
        <begin position="716"/>
        <end position="730"/>
    </location>
</feature>